<evidence type="ECO:0000313" key="3">
    <source>
        <dbReference type="Proteomes" id="UP001378592"/>
    </source>
</evidence>
<evidence type="ECO:0000256" key="1">
    <source>
        <dbReference type="SAM" id="MobiDB-lite"/>
    </source>
</evidence>
<gene>
    <name evidence="2" type="ORF">R5R35_007468</name>
</gene>
<reference evidence="2 3" key="1">
    <citation type="submission" date="2024-03" db="EMBL/GenBank/DDBJ databases">
        <title>The genome assembly and annotation of the cricket Gryllus longicercus Weissman &amp; Gray.</title>
        <authorList>
            <person name="Szrajer S."/>
            <person name="Gray D."/>
            <person name="Ylla G."/>
        </authorList>
    </citation>
    <scope>NUCLEOTIDE SEQUENCE [LARGE SCALE GENOMIC DNA]</scope>
    <source>
        <strain evidence="2">DAG 2021-001</strain>
        <tissue evidence="2">Whole body minus gut</tissue>
    </source>
</reference>
<keyword evidence="3" id="KW-1185">Reference proteome</keyword>
<dbReference type="Proteomes" id="UP001378592">
    <property type="component" value="Unassembled WGS sequence"/>
</dbReference>
<dbReference type="EMBL" id="JAZDUA010000590">
    <property type="protein sequence ID" value="KAK7790763.1"/>
    <property type="molecule type" value="Genomic_DNA"/>
</dbReference>
<name>A0AAN9YZQ4_9ORTH</name>
<comment type="caution">
    <text evidence="2">The sequence shown here is derived from an EMBL/GenBank/DDBJ whole genome shotgun (WGS) entry which is preliminary data.</text>
</comment>
<organism evidence="2 3">
    <name type="scientific">Gryllus longicercus</name>
    <dbReference type="NCBI Taxonomy" id="2509291"/>
    <lineage>
        <taxon>Eukaryota</taxon>
        <taxon>Metazoa</taxon>
        <taxon>Ecdysozoa</taxon>
        <taxon>Arthropoda</taxon>
        <taxon>Hexapoda</taxon>
        <taxon>Insecta</taxon>
        <taxon>Pterygota</taxon>
        <taxon>Neoptera</taxon>
        <taxon>Polyneoptera</taxon>
        <taxon>Orthoptera</taxon>
        <taxon>Ensifera</taxon>
        <taxon>Gryllidea</taxon>
        <taxon>Grylloidea</taxon>
        <taxon>Gryllidae</taxon>
        <taxon>Gryllinae</taxon>
        <taxon>Gryllus</taxon>
    </lineage>
</organism>
<proteinExistence type="predicted"/>
<feature type="region of interest" description="Disordered" evidence="1">
    <location>
        <begin position="48"/>
        <end position="88"/>
    </location>
</feature>
<protein>
    <submittedName>
        <fullName evidence="2">Uncharacterized protein</fullName>
    </submittedName>
</protein>
<sequence length="141" mass="13938">MGEGPWARGRAAGAGPPGLQLLAAGAPAAEAAAAGALGVGVGGAGAAPGVAAGDDAPPPPPGCSREAGPAPTGVAALEASPATESANRGPLHTLVGNLDLQGARLTFSTFFRRCLTKIKMLVVRVPYERLIHNLINNTLVF</sequence>
<dbReference type="AlphaFoldDB" id="A0AAN9YZQ4"/>
<evidence type="ECO:0000313" key="2">
    <source>
        <dbReference type="EMBL" id="KAK7790763.1"/>
    </source>
</evidence>
<accession>A0AAN9YZQ4</accession>